<evidence type="ECO:0000256" key="1">
    <source>
        <dbReference type="SAM" id="SignalP"/>
    </source>
</evidence>
<sequence>MMLCDLLSSMFLSTLSDEEITLAYHRQWTPPEGASAGFLIHTLSMPSVLSSRSVIMSTHGVYKYNYDQNDAYNDNDDRYCHYEAHTRRSID</sequence>
<keyword evidence="1" id="KW-0732">Signal</keyword>
<evidence type="ECO:0000313" key="2">
    <source>
        <dbReference type="EMBL" id="GBM66693.1"/>
    </source>
</evidence>
<feature type="signal peptide" evidence="1">
    <location>
        <begin position="1"/>
        <end position="16"/>
    </location>
</feature>
<comment type="caution">
    <text evidence="2">The sequence shown here is derived from an EMBL/GenBank/DDBJ whole genome shotgun (WGS) entry which is preliminary data.</text>
</comment>
<keyword evidence="3" id="KW-1185">Reference proteome</keyword>
<reference evidence="2 3" key="1">
    <citation type="journal article" date="2019" name="Sci. Rep.">
        <title>Orb-weaving spider Araneus ventricosus genome elucidates the spidroin gene catalogue.</title>
        <authorList>
            <person name="Kono N."/>
            <person name="Nakamura H."/>
            <person name="Ohtoshi R."/>
            <person name="Moran D.A.P."/>
            <person name="Shinohara A."/>
            <person name="Yoshida Y."/>
            <person name="Fujiwara M."/>
            <person name="Mori M."/>
            <person name="Tomita M."/>
            <person name="Arakawa K."/>
        </authorList>
    </citation>
    <scope>NUCLEOTIDE SEQUENCE [LARGE SCALE GENOMIC DNA]</scope>
</reference>
<evidence type="ECO:0000313" key="3">
    <source>
        <dbReference type="Proteomes" id="UP000499080"/>
    </source>
</evidence>
<accession>A0A4Y2HNK8</accession>
<organism evidence="2 3">
    <name type="scientific">Araneus ventricosus</name>
    <name type="common">Orbweaver spider</name>
    <name type="synonym">Epeira ventricosa</name>
    <dbReference type="NCBI Taxonomy" id="182803"/>
    <lineage>
        <taxon>Eukaryota</taxon>
        <taxon>Metazoa</taxon>
        <taxon>Ecdysozoa</taxon>
        <taxon>Arthropoda</taxon>
        <taxon>Chelicerata</taxon>
        <taxon>Arachnida</taxon>
        <taxon>Araneae</taxon>
        <taxon>Araneomorphae</taxon>
        <taxon>Entelegynae</taxon>
        <taxon>Araneoidea</taxon>
        <taxon>Araneidae</taxon>
        <taxon>Araneus</taxon>
    </lineage>
</organism>
<dbReference type="EMBL" id="BGPR01002039">
    <property type="protein sequence ID" value="GBM66693.1"/>
    <property type="molecule type" value="Genomic_DNA"/>
</dbReference>
<dbReference type="Proteomes" id="UP000499080">
    <property type="component" value="Unassembled WGS sequence"/>
</dbReference>
<protein>
    <submittedName>
        <fullName evidence="2">Uncharacterized protein</fullName>
    </submittedName>
</protein>
<name>A0A4Y2HNK8_ARAVE</name>
<proteinExistence type="predicted"/>
<dbReference type="AlphaFoldDB" id="A0A4Y2HNK8"/>
<gene>
    <name evidence="2" type="ORF">AVEN_249516_1</name>
</gene>
<feature type="chain" id="PRO_5021296111" evidence="1">
    <location>
        <begin position="17"/>
        <end position="91"/>
    </location>
</feature>